<dbReference type="Gene3D" id="1.10.8.60">
    <property type="match status" value="1"/>
</dbReference>
<dbReference type="Gene3D" id="1.10.10.60">
    <property type="entry name" value="Homeodomain-like"/>
    <property type="match status" value="1"/>
</dbReference>
<dbReference type="PROSITE" id="PS00675">
    <property type="entry name" value="SIGMA54_INTERACT_1"/>
    <property type="match status" value="1"/>
</dbReference>
<dbReference type="SMART" id="SM00065">
    <property type="entry name" value="GAF"/>
    <property type="match status" value="1"/>
</dbReference>
<evidence type="ECO:0000259" key="6">
    <source>
        <dbReference type="PROSITE" id="PS50045"/>
    </source>
</evidence>
<dbReference type="Pfam" id="PF25601">
    <property type="entry name" value="AAA_lid_14"/>
    <property type="match status" value="1"/>
</dbReference>
<evidence type="ECO:0000313" key="7">
    <source>
        <dbReference type="EMBL" id="EIM62659.1"/>
    </source>
</evidence>
<dbReference type="STRING" id="879212.DespoDRAFT_00656"/>
<dbReference type="Pfam" id="PF00158">
    <property type="entry name" value="Sigma54_activat"/>
    <property type="match status" value="1"/>
</dbReference>
<protein>
    <submittedName>
        <fullName evidence="7">Transcriptional regulator containing GAF, AAA-type ATPase, and DNA binding domains</fullName>
    </submittedName>
</protein>
<dbReference type="CDD" id="cd00009">
    <property type="entry name" value="AAA"/>
    <property type="match status" value="1"/>
</dbReference>
<evidence type="ECO:0000256" key="3">
    <source>
        <dbReference type="ARBA" id="ARBA00023015"/>
    </source>
</evidence>
<dbReference type="SUPFAM" id="SSF46689">
    <property type="entry name" value="Homeodomain-like"/>
    <property type="match status" value="1"/>
</dbReference>
<dbReference type="GO" id="GO:0006355">
    <property type="term" value="P:regulation of DNA-templated transcription"/>
    <property type="evidence" value="ECO:0007669"/>
    <property type="project" value="InterPro"/>
</dbReference>
<evidence type="ECO:0000313" key="8">
    <source>
        <dbReference type="Proteomes" id="UP000005778"/>
    </source>
</evidence>
<dbReference type="InterPro" id="IPR029016">
    <property type="entry name" value="GAF-like_dom_sf"/>
</dbReference>
<dbReference type="FunFam" id="3.40.50.300:FF:000006">
    <property type="entry name" value="DNA-binding transcriptional regulator NtrC"/>
    <property type="match status" value="1"/>
</dbReference>
<dbReference type="RefSeq" id="WP_004071317.1">
    <property type="nucleotide sequence ID" value="NZ_CM001488.1"/>
</dbReference>
<evidence type="ECO:0000256" key="2">
    <source>
        <dbReference type="ARBA" id="ARBA00022840"/>
    </source>
</evidence>
<dbReference type="InterPro" id="IPR002197">
    <property type="entry name" value="HTH_Fis"/>
</dbReference>
<keyword evidence="3" id="KW-0805">Transcription regulation</keyword>
<dbReference type="SUPFAM" id="SSF55781">
    <property type="entry name" value="GAF domain-like"/>
    <property type="match status" value="1"/>
</dbReference>
<evidence type="ECO:0000256" key="4">
    <source>
        <dbReference type="ARBA" id="ARBA00023125"/>
    </source>
</evidence>
<dbReference type="InterPro" id="IPR027417">
    <property type="entry name" value="P-loop_NTPase"/>
</dbReference>
<dbReference type="SUPFAM" id="SSF52540">
    <property type="entry name" value="P-loop containing nucleoside triphosphate hydrolases"/>
    <property type="match status" value="1"/>
</dbReference>
<reference evidence="7 8" key="2">
    <citation type="submission" date="2012-02" db="EMBL/GenBank/DDBJ databases">
        <title>Improved High-Quality Draft sequence of Desulfobacter postgatei 2ac9.</title>
        <authorList>
            <consortium name="US DOE Joint Genome Institute"/>
            <person name="Lucas S."/>
            <person name="Han J."/>
            <person name="Lapidus A."/>
            <person name="Cheng J.-F."/>
            <person name="Goodwin L."/>
            <person name="Pitluck S."/>
            <person name="Peters L."/>
            <person name="Ovchinnikova G."/>
            <person name="Held B."/>
            <person name="Detter J.C."/>
            <person name="Han C."/>
            <person name="Tapia R."/>
            <person name="Land M."/>
            <person name="Hauser L."/>
            <person name="Kyrpides N."/>
            <person name="Ivanova N."/>
            <person name="Pagani I."/>
            <person name="Orellana R."/>
            <person name="Lovley D."/>
            <person name="Woyke T."/>
        </authorList>
    </citation>
    <scope>NUCLEOTIDE SEQUENCE [LARGE SCALE GENOMIC DNA]</scope>
    <source>
        <strain evidence="7 8">2ac9</strain>
    </source>
</reference>
<dbReference type="HOGENOM" id="CLU_000445_95_2_7"/>
<dbReference type="InterPro" id="IPR025662">
    <property type="entry name" value="Sigma_54_int_dom_ATP-bd_1"/>
</dbReference>
<keyword evidence="2" id="KW-0067">ATP-binding</keyword>
<name>I5AZJ6_9BACT</name>
<dbReference type="PROSITE" id="PS00676">
    <property type="entry name" value="SIGMA54_INTERACT_2"/>
    <property type="match status" value="1"/>
</dbReference>
<proteinExistence type="predicted"/>
<keyword evidence="1" id="KW-0547">Nucleotide-binding</keyword>
<keyword evidence="4" id="KW-0238">DNA-binding</keyword>
<dbReference type="GO" id="GO:0043565">
    <property type="term" value="F:sequence-specific DNA binding"/>
    <property type="evidence" value="ECO:0007669"/>
    <property type="project" value="InterPro"/>
</dbReference>
<dbReference type="Pfam" id="PF13185">
    <property type="entry name" value="GAF_2"/>
    <property type="match status" value="1"/>
</dbReference>
<dbReference type="GO" id="GO:0005524">
    <property type="term" value="F:ATP binding"/>
    <property type="evidence" value="ECO:0007669"/>
    <property type="project" value="UniProtKB-KW"/>
</dbReference>
<dbReference type="InterPro" id="IPR003593">
    <property type="entry name" value="AAA+_ATPase"/>
</dbReference>
<dbReference type="SMART" id="SM00382">
    <property type="entry name" value="AAA"/>
    <property type="match status" value="1"/>
</dbReference>
<keyword evidence="8" id="KW-1185">Reference proteome</keyword>
<dbReference type="eggNOG" id="COG3829">
    <property type="taxonomic scope" value="Bacteria"/>
</dbReference>
<evidence type="ECO:0000256" key="5">
    <source>
        <dbReference type="ARBA" id="ARBA00023163"/>
    </source>
</evidence>
<evidence type="ECO:0000256" key="1">
    <source>
        <dbReference type="ARBA" id="ARBA00022741"/>
    </source>
</evidence>
<dbReference type="InterPro" id="IPR003018">
    <property type="entry name" value="GAF"/>
</dbReference>
<dbReference type="PROSITE" id="PS00688">
    <property type="entry name" value="SIGMA54_INTERACT_3"/>
    <property type="match status" value="1"/>
</dbReference>
<dbReference type="Pfam" id="PF02954">
    <property type="entry name" value="HTH_8"/>
    <property type="match status" value="1"/>
</dbReference>
<sequence>MNNEKDKLSQENYELFRELDPDLLQKKFLNALLKIQNVRRGSIWIKRGRTYVCVEAAGIDSENIVGVTLDAGSPSIVGWVIENGKMTIAQAGSDRRHNREVEAHFAIKSSQILCFPLFIDGQVFGAVQIIDTNPDSIHLNLDSSYLSHFQNLLEICSIALGNALCYAREQKKNRRLSSVLSRVEKENTIIGQSKAFHKSMDLVKSYADTDFNVLITGESGTGKELVAERLHTGSARADYPFLVQNCSAIPETLLESELFGYKKGAFTGATRDRAGLFEAADGGTVFLDEIGDMPMGTQAGLLRVLQKNEIKPLGATQVRYINIRIIAATNKDLAGMIQENRFRQDLYYRLSVLPIHLPPLRERREDIPLLVRHFLNVEGRKTNISEKKISPEAIHHLVAYTWPGNIRELENLIRYLMVTTQNEIIKPDDLPERILKINPDGVKESTAPRNTDPQTNETQYLRDISIMTWPDLEKAYVMALMEKFNWNITWAAKASGINRSTFASRMRKLDIHRGTGESPDSTTMG</sequence>
<gene>
    <name evidence="7" type="ORF">DespoDRAFT_00656</name>
</gene>
<organism evidence="7 8">
    <name type="scientific">Desulfobacter postgatei 2ac9</name>
    <dbReference type="NCBI Taxonomy" id="879212"/>
    <lineage>
        <taxon>Bacteria</taxon>
        <taxon>Pseudomonadati</taxon>
        <taxon>Thermodesulfobacteriota</taxon>
        <taxon>Desulfobacteria</taxon>
        <taxon>Desulfobacterales</taxon>
        <taxon>Desulfobacteraceae</taxon>
        <taxon>Desulfobacter</taxon>
    </lineage>
</organism>
<keyword evidence="5" id="KW-0804">Transcription</keyword>
<dbReference type="InterPro" id="IPR002078">
    <property type="entry name" value="Sigma_54_int"/>
</dbReference>
<dbReference type="Gene3D" id="3.40.50.300">
    <property type="entry name" value="P-loop containing nucleotide triphosphate hydrolases"/>
    <property type="match status" value="1"/>
</dbReference>
<dbReference type="PROSITE" id="PS50045">
    <property type="entry name" value="SIGMA54_INTERACT_4"/>
    <property type="match status" value="1"/>
</dbReference>
<reference evidence="7 8" key="1">
    <citation type="submission" date="2011-09" db="EMBL/GenBank/DDBJ databases">
        <authorList>
            <consortium name="US DOE Joint Genome Institute (JGI-PGF)"/>
            <person name="Lucas S."/>
            <person name="Han J."/>
            <person name="Lapidus A."/>
            <person name="Cheng J.-F."/>
            <person name="Goodwin L."/>
            <person name="Pitluck S."/>
            <person name="Peters L."/>
            <person name="Land M.L."/>
            <person name="Hauser L."/>
            <person name="Orellana R."/>
            <person name="Lovley D."/>
            <person name="Woyke T.J."/>
        </authorList>
    </citation>
    <scope>NUCLEOTIDE SEQUENCE [LARGE SCALE GENOMIC DNA]</scope>
    <source>
        <strain evidence="7 8">2ac9</strain>
    </source>
</reference>
<dbReference type="Proteomes" id="UP000005778">
    <property type="component" value="Chromosome"/>
</dbReference>
<dbReference type="EMBL" id="CM001488">
    <property type="protein sequence ID" value="EIM62659.1"/>
    <property type="molecule type" value="Genomic_DNA"/>
</dbReference>
<dbReference type="InterPro" id="IPR025943">
    <property type="entry name" value="Sigma_54_int_dom_ATP-bd_2"/>
</dbReference>
<dbReference type="Gene3D" id="3.30.450.40">
    <property type="match status" value="1"/>
</dbReference>
<dbReference type="InterPro" id="IPR025944">
    <property type="entry name" value="Sigma_54_int_dom_CS"/>
</dbReference>
<dbReference type="InterPro" id="IPR009057">
    <property type="entry name" value="Homeodomain-like_sf"/>
</dbReference>
<accession>I5AZJ6</accession>
<dbReference type="AlphaFoldDB" id="I5AZJ6"/>
<dbReference type="PANTHER" id="PTHR32071">
    <property type="entry name" value="TRANSCRIPTIONAL REGULATORY PROTEIN"/>
    <property type="match status" value="1"/>
</dbReference>
<dbReference type="InterPro" id="IPR058031">
    <property type="entry name" value="AAA_lid_NorR"/>
</dbReference>
<feature type="domain" description="Sigma-54 factor interaction" evidence="6">
    <location>
        <begin position="189"/>
        <end position="418"/>
    </location>
</feature>
<dbReference type="OrthoDB" id="9763792at2"/>